<dbReference type="Proteomes" id="UP000758603">
    <property type="component" value="Unassembled WGS sequence"/>
</dbReference>
<organism evidence="7 8">
    <name type="scientific">Truncatella angustata</name>
    <dbReference type="NCBI Taxonomy" id="152316"/>
    <lineage>
        <taxon>Eukaryota</taxon>
        <taxon>Fungi</taxon>
        <taxon>Dikarya</taxon>
        <taxon>Ascomycota</taxon>
        <taxon>Pezizomycotina</taxon>
        <taxon>Sordariomycetes</taxon>
        <taxon>Xylariomycetidae</taxon>
        <taxon>Amphisphaeriales</taxon>
        <taxon>Sporocadaceae</taxon>
        <taxon>Truncatella</taxon>
    </lineage>
</organism>
<feature type="transmembrane region" description="Helical" evidence="6">
    <location>
        <begin position="227"/>
        <end position="248"/>
    </location>
</feature>
<evidence type="ECO:0000256" key="5">
    <source>
        <dbReference type="SAM" id="MobiDB-lite"/>
    </source>
</evidence>
<keyword evidence="8" id="KW-1185">Reference proteome</keyword>
<dbReference type="PANTHER" id="PTHR15549">
    <property type="entry name" value="PAIRED IMMUNOGLOBULIN-LIKE TYPE 2 RECEPTOR"/>
    <property type="match status" value="1"/>
</dbReference>
<sequence>MSADANPNVSNGTCFSTEHTENRGGFIPCGNIALGHWPCCHAGDFCLSFNDANACWDLETGNTYIAGCTDPGFNDRACPWKSQEFSNQEWVAIQQCQKGTGNNDTQWGGCKTSPDSTELEKLPHQSCDSFCTNTLYKGNTALPAFASLPSSTGSSIAWTNGFAPTLVYAPITSTADLSGMATTFASMQTRTPTISTTATQTISTSPTTLIATTSGDDSLSTGAKAGIGVGAAGAALLIIVIILLALLFRRRKKRAQNTQSNLALKPPKIDPMDPYQPYQTYYSHQPTPKTRPDEQVDGTYAAGFKSELPANERPMTCELPADQSITFRSHLSPHPSPYPSTASTQSLWATFDSAGTDHVSSYSDSTTARGGNSNWITPENTGNHEYLGGSQRRA</sequence>
<dbReference type="InterPro" id="IPR051694">
    <property type="entry name" value="Immunoregulatory_rcpt-like"/>
</dbReference>
<dbReference type="GO" id="GO:0016020">
    <property type="term" value="C:membrane"/>
    <property type="evidence" value="ECO:0007669"/>
    <property type="project" value="UniProtKB-SubCell"/>
</dbReference>
<evidence type="ECO:0000256" key="3">
    <source>
        <dbReference type="ARBA" id="ARBA00022989"/>
    </source>
</evidence>
<dbReference type="GeneID" id="70134990"/>
<name>A0A9P8RJJ3_9PEZI</name>
<keyword evidence="3 6" id="KW-1133">Transmembrane helix</keyword>
<evidence type="ECO:0000256" key="1">
    <source>
        <dbReference type="ARBA" id="ARBA00004167"/>
    </source>
</evidence>
<evidence type="ECO:0000313" key="7">
    <source>
        <dbReference type="EMBL" id="KAH6638642.1"/>
    </source>
</evidence>
<evidence type="ECO:0000256" key="6">
    <source>
        <dbReference type="SAM" id="Phobius"/>
    </source>
</evidence>
<evidence type="ECO:0000313" key="8">
    <source>
        <dbReference type="Proteomes" id="UP000758603"/>
    </source>
</evidence>
<protein>
    <submittedName>
        <fullName evidence="7">Uncharacterized protein</fullName>
    </submittedName>
</protein>
<keyword evidence="2 6" id="KW-0812">Transmembrane</keyword>
<feature type="compositionally biased region" description="Polar residues" evidence="5">
    <location>
        <begin position="277"/>
        <end position="288"/>
    </location>
</feature>
<dbReference type="GO" id="GO:0071944">
    <property type="term" value="C:cell periphery"/>
    <property type="evidence" value="ECO:0007669"/>
    <property type="project" value="UniProtKB-ARBA"/>
</dbReference>
<gene>
    <name evidence="7" type="ORF">BKA67DRAFT_652095</name>
</gene>
<evidence type="ECO:0000256" key="2">
    <source>
        <dbReference type="ARBA" id="ARBA00022692"/>
    </source>
</evidence>
<dbReference type="OrthoDB" id="4148662at2759"/>
<comment type="caution">
    <text evidence="7">The sequence shown here is derived from an EMBL/GenBank/DDBJ whole genome shotgun (WGS) entry which is preliminary data.</text>
</comment>
<comment type="subcellular location">
    <subcellularLocation>
        <location evidence="1">Membrane</location>
        <topology evidence="1">Single-pass membrane protein</topology>
    </subcellularLocation>
</comment>
<feature type="compositionally biased region" description="Polar residues" evidence="5">
    <location>
        <begin position="358"/>
        <end position="383"/>
    </location>
</feature>
<reference evidence="7" key="1">
    <citation type="journal article" date="2021" name="Nat. Commun.">
        <title>Genetic determinants of endophytism in the Arabidopsis root mycobiome.</title>
        <authorList>
            <person name="Mesny F."/>
            <person name="Miyauchi S."/>
            <person name="Thiergart T."/>
            <person name="Pickel B."/>
            <person name="Atanasova L."/>
            <person name="Karlsson M."/>
            <person name="Huettel B."/>
            <person name="Barry K.W."/>
            <person name="Haridas S."/>
            <person name="Chen C."/>
            <person name="Bauer D."/>
            <person name="Andreopoulos W."/>
            <person name="Pangilinan J."/>
            <person name="LaButti K."/>
            <person name="Riley R."/>
            <person name="Lipzen A."/>
            <person name="Clum A."/>
            <person name="Drula E."/>
            <person name="Henrissat B."/>
            <person name="Kohler A."/>
            <person name="Grigoriev I.V."/>
            <person name="Martin F.M."/>
            <person name="Hacquard S."/>
        </authorList>
    </citation>
    <scope>NUCLEOTIDE SEQUENCE</scope>
    <source>
        <strain evidence="7">MPI-SDFR-AT-0073</strain>
    </source>
</reference>
<feature type="region of interest" description="Disordered" evidence="5">
    <location>
        <begin position="357"/>
        <end position="394"/>
    </location>
</feature>
<keyword evidence="4 6" id="KW-0472">Membrane</keyword>
<accession>A0A9P8RJJ3</accession>
<proteinExistence type="predicted"/>
<feature type="region of interest" description="Disordered" evidence="5">
    <location>
        <begin position="256"/>
        <end position="296"/>
    </location>
</feature>
<evidence type="ECO:0000256" key="4">
    <source>
        <dbReference type="ARBA" id="ARBA00023136"/>
    </source>
</evidence>
<dbReference type="EMBL" id="JAGPXC010000015">
    <property type="protein sequence ID" value="KAH6638642.1"/>
    <property type="molecule type" value="Genomic_DNA"/>
</dbReference>
<dbReference type="AlphaFoldDB" id="A0A9P8RJJ3"/>
<dbReference type="PROSITE" id="PS50231">
    <property type="entry name" value="RICIN_B_LECTIN"/>
    <property type="match status" value="1"/>
</dbReference>
<dbReference type="RefSeq" id="XP_045950914.1">
    <property type="nucleotide sequence ID" value="XM_046106099.1"/>
</dbReference>